<dbReference type="SMART" id="SM00448">
    <property type="entry name" value="REC"/>
    <property type="match status" value="1"/>
</dbReference>
<feature type="modified residue" description="4-aspartylphosphate" evidence="7">
    <location>
        <position position="55"/>
    </location>
</feature>
<keyword evidence="3" id="KW-0902">Two-component regulatory system</keyword>
<evidence type="ECO:0000256" key="1">
    <source>
        <dbReference type="ARBA" id="ARBA00004496"/>
    </source>
</evidence>
<dbReference type="Gene3D" id="3.40.50.2300">
    <property type="match status" value="1"/>
</dbReference>
<dbReference type="SUPFAM" id="SSF52172">
    <property type="entry name" value="CheY-like"/>
    <property type="match status" value="1"/>
</dbReference>
<dbReference type="InterPro" id="IPR001867">
    <property type="entry name" value="OmpR/PhoB-type_DNA-bd"/>
</dbReference>
<comment type="subcellular location">
    <subcellularLocation>
        <location evidence="1">Cytoplasm</location>
    </subcellularLocation>
</comment>
<dbReference type="Pfam" id="PF00072">
    <property type="entry name" value="Response_reg"/>
    <property type="match status" value="1"/>
</dbReference>
<dbReference type="InterPro" id="IPR039420">
    <property type="entry name" value="WalR-like"/>
</dbReference>
<dbReference type="Proteomes" id="UP001174208">
    <property type="component" value="Unassembled WGS sequence"/>
</dbReference>
<evidence type="ECO:0000256" key="7">
    <source>
        <dbReference type="PROSITE-ProRule" id="PRU00169"/>
    </source>
</evidence>
<keyword evidence="4" id="KW-0805">Transcription regulation</keyword>
<evidence type="ECO:0000256" key="6">
    <source>
        <dbReference type="ARBA" id="ARBA00023163"/>
    </source>
</evidence>
<protein>
    <submittedName>
        <fullName evidence="11">Response regulator transcription factor</fullName>
    </submittedName>
</protein>
<dbReference type="CDD" id="cd00383">
    <property type="entry name" value="trans_reg_C"/>
    <property type="match status" value="1"/>
</dbReference>
<evidence type="ECO:0000259" key="10">
    <source>
        <dbReference type="PROSITE" id="PS51755"/>
    </source>
</evidence>
<keyword evidence="2 7" id="KW-0597">Phosphoprotein</keyword>
<evidence type="ECO:0000313" key="11">
    <source>
        <dbReference type="EMBL" id="MDN4613141.1"/>
    </source>
</evidence>
<dbReference type="PROSITE" id="PS51755">
    <property type="entry name" value="OMPR_PHOB"/>
    <property type="match status" value="1"/>
</dbReference>
<keyword evidence="5 8" id="KW-0238">DNA-binding</keyword>
<sequence length="221" mass="25004">MDDDRLRLLLVEDDTQLGPLIEDMLAETYDVLRVSDGPSGLEHGLTGVFDAIILDRRLPGMGGANIVRTLRQRRIVTPILMLTALGALNDRVEGLDAGANDYLVKPFEFDELLARLRALTRTFTGEGRELTIGEWRLFPDSRCIYSPYDGRIQLTERESSLLKLFAENPLRIFSRPQILNAVFQADEQPGTVDTYVHYLRRKTDPEIITTVRGEGYRLGQP</sequence>
<dbReference type="Pfam" id="PF00486">
    <property type="entry name" value="Trans_reg_C"/>
    <property type="match status" value="1"/>
</dbReference>
<dbReference type="Gene3D" id="1.10.10.10">
    <property type="entry name" value="Winged helix-like DNA-binding domain superfamily/Winged helix DNA-binding domain"/>
    <property type="match status" value="1"/>
</dbReference>
<dbReference type="PANTHER" id="PTHR48111:SF22">
    <property type="entry name" value="REGULATOR OF RPOS"/>
    <property type="match status" value="1"/>
</dbReference>
<comment type="caution">
    <text evidence="11">The sequence shown here is derived from an EMBL/GenBank/DDBJ whole genome shotgun (WGS) entry which is preliminary data.</text>
</comment>
<evidence type="ECO:0000313" key="12">
    <source>
        <dbReference type="Proteomes" id="UP001174208"/>
    </source>
</evidence>
<dbReference type="Gene3D" id="6.10.250.690">
    <property type="match status" value="1"/>
</dbReference>
<dbReference type="PANTHER" id="PTHR48111">
    <property type="entry name" value="REGULATOR OF RPOS"/>
    <property type="match status" value="1"/>
</dbReference>
<dbReference type="PROSITE" id="PS50110">
    <property type="entry name" value="RESPONSE_REGULATORY"/>
    <property type="match status" value="1"/>
</dbReference>
<feature type="domain" description="Response regulatory" evidence="9">
    <location>
        <begin position="7"/>
        <end position="120"/>
    </location>
</feature>
<dbReference type="EMBL" id="JAROCF010000001">
    <property type="protein sequence ID" value="MDN4613141.1"/>
    <property type="molecule type" value="Genomic_DNA"/>
</dbReference>
<organism evidence="11 12">
    <name type="scientific">Leifsonia williamsii</name>
    <dbReference type="NCBI Taxonomy" id="3035919"/>
    <lineage>
        <taxon>Bacteria</taxon>
        <taxon>Bacillati</taxon>
        <taxon>Actinomycetota</taxon>
        <taxon>Actinomycetes</taxon>
        <taxon>Micrococcales</taxon>
        <taxon>Microbacteriaceae</taxon>
        <taxon>Leifsonia</taxon>
    </lineage>
</organism>
<evidence type="ECO:0000256" key="4">
    <source>
        <dbReference type="ARBA" id="ARBA00023015"/>
    </source>
</evidence>
<feature type="domain" description="OmpR/PhoB-type" evidence="10">
    <location>
        <begin position="127"/>
        <end position="220"/>
    </location>
</feature>
<dbReference type="SUPFAM" id="SSF46894">
    <property type="entry name" value="C-terminal effector domain of the bipartite response regulators"/>
    <property type="match status" value="1"/>
</dbReference>
<feature type="DNA-binding region" description="OmpR/PhoB-type" evidence="8">
    <location>
        <begin position="127"/>
        <end position="220"/>
    </location>
</feature>
<evidence type="ECO:0000256" key="3">
    <source>
        <dbReference type="ARBA" id="ARBA00023012"/>
    </source>
</evidence>
<accession>A0ABT8K8K0</accession>
<dbReference type="InterPro" id="IPR016032">
    <property type="entry name" value="Sig_transdc_resp-reg_C-effctor"/>
</dbReference>
<gene>
    <name evidence="11" type="ORF">P5G50_01640</name>
</gene>
<proteinExistence type="predicted"/>
<keyword evidence="6" id="KW-0804">Transcription</keyword>
<evidence type="ECO:0000256" key="8">
    <source>
        <dbReference type="PROSITE-ProRule" id="PRU01091"/>
    </source>
</evidence>
<dbReference type="SMART" id="SM00862">
    <property type="entry name" value="Trans_reg_C"/>
    <property type="match status" value="1"/>
</dbReference>
<name>A0ABT8K8K0_9MICO</name>
<dbReference type="InterPro" id="IPR011006">
    <property type="entry name" value="CheY-like_superfamily"/>
</dbReference>
<evidence type="ECO:0000259" key="9">
    <source>
        <dbReference type="PROSITE" id="PS50110"/>
    </source>
</evidence>
<dbReference type="InterPro" id="IPR036388">
    <property type="entry name" value="WH-like_DNA-bd_sf"/>
</dbReference>
<reference evidence="11" key="1">
    <citation type="submission" date="2023-06" db="EMBL/GenBank/DDBJ databases">
        <title>MT1 and MT2 Draft Genomes of Novel Species.</title>
        <authorList>
            <person name="Venkateswaran K."/>
        </authorList>
    </citation>
    <scope>NUCLEOTIDE SEQUENCE</scope>
    <source>
        <strain evidence="11">F6_8S_P_1B</strain>
    </source>
</reference>
<keyword evidence="12" id="KW-1185">Reference proteome</keyword>
<evidence type="ECO:0000256" key="2">
    <source>
        <dbReference type="ARBA" id="ARBA00022553"/>
    </source>
</evidence>
<dbReference type="InterPro" id="IPR001789">
    <property type="entry name" value="Sig_transdc_resp-reg_receiver"/>
</dbReference>
<evidence type="ECO:0000256" key="5">
    <source>
        <dbReference type="ARBA" id="ARBA00023125"/>
    </source>
</evidence>
<dbReference type="RefSeq" id="WP_301209953.1">
    <property type="nucleotide sequence ID" value="NZ_JAROCF010000001.1"/>
</dbReference>